<feature type="compositionally biased region" description="Polar residues" evidence="7">
    <location>
        <begin position="150"/>
        <end position="159"/>
    </location>
</feature>
<dbReference type="Pfam" id="PF00787">
    <property type="entry name" value="PX"/>
    <property type="match status" value="1"/>
</dbReference>
<dbReference type="PRINTS" id="PR00452">
    <property type="entry name" value="SH3DOMAIN"/>
</dbReference>
<evidence type="ECO:0000256" key="1">
    <source>
        <dbReference type="ARBA" id="ARBA00004156"/>
    </source>
</evidence>
<dbReference type="PIRSF" id="PIRSF027744">
    <property type="entry name" value="Snx9"/>
    <property type="match status" value="1"/>
</dbReference>
<dbReference type="GO" id="GO:0000278">
    <property type="term" value="P:mitotic cell cycle"/>
    <property type="evidence" value="ECO:0007669"/>
    <property type="project" value="InterPro"/>
</dbReference>
<dbReference type="EMBL" id="JH818727">
    <property type="protein sequence ID" value="EKC23218.1"/>
    <property type="molecule type" value="Genomic_DNA"/>
</dbReference>
<dbReference type="InterPro" id="IPR014536">
    <property type="entry name" value="Snx9_fam"/>
</dbReference>
<evidence type="ECO:0000256" key="5">
    <source>
        <dbReference type="ARBA" id="ARBA00023329"/>
    </source>
</evidence>
<dbReference type="SUPFAM" id="SSF103657">
    <property type="entry name" value="BAR/IMD domain-like"/>
    <property type="match status" value="1"/>
</dbReference>
<evidence type="ECO:0000256" key="4">
    <source>
        <dbReference type="ARBA" id="ARBA00023136"/>
    </source>
</evidence>
<dbReference type="SMART" id="SM00326">
    <property type="entry name" value="SH3"/>
    <property type="match status" value="1"/>
</dbReference>
<comment type="similarity">
    <text evidence="2">Belongs to the sorting nexin family.</text>
</comment>
<gene>
    <name evidence="8" type="ORF">CGI_10012219</name>
</gene>
<dbReference type="CDD" id="cd07626">
    <property type="entry name" value="BAR_SNX9_like"/>
    <property type="match status" value="1"/>
</dbReference>
<dbReference type="PANTHER" id="PTHR45827:SF1">
    <property type="entry name" value="SORTING NEXIN"/>
    <property type="match status" value="1"/>
</dbReference>
<dbReference type="Gene3D" id="1.20.1270.60">
    <property type="entry name" value="Arfaptin homology (AH) domain/BAR domain"/>
    <property type="match status" value="1"/>
</dbReference>
<dbReference type="Pfam" id="PF10456">
    <property type="entry name" value="BAR_3_WASP_bdg"/>
    <property type="match status" value="1"/>
</dbReference>
<dbReference type="Gene3D" id="3.30.1520.10">
    <property type="entry name" value="Phox-like domain"/>
    <property type="match status" value="1"/>
</dbReference>
<dbReference type="FunCoup" id="K1PNG7">
    <property type="interactions" value="869"/>
</dbReference>
<dbReference type="InterPro" id="IPR027267">
    <property type="entry name" value="AH/BAR_dom_sf"/>
</dbReference>
<evidence type="ECO:0000313" key="8">
    <source>
        <dbReference type="EMBL" id="EKC23218.1"/>
    </source>
</evidence>
<dbReference type="PROSITE" id="PS50002">
    <property type="entry name" value="SH3"/>
    <property type="match status" value="1"/>
</dbReference>
<evidence type="ECO:0000256" key="2">
    <source>
        <dbReference type="ARBA" id="ARBA00010883"/>
    </source>
</evidence>
<reference evidence="8" key="1">
    <citation type="journal article" date="2012" name="Nature">
        <title>The oyster genome reveals stress adaptation and complexity of shell formation.</title>
        <authorList>
            <person name="Zhang G."/>
            <person name="Fang X."/>
            <person name="Guo X."/>
            <person name="Li L."/>
            <person name="Luo R."/>
            <person name="Xu F."/>
            <person name="Yang P."/>
            <person name="Zhang L."/>
            <person name="Wang X."/>
            <person name="Qi H."/>
            <person name="Xiong Z."/>
            <person name="Que H."/>
            <person name="Xie Y."/>
            <person name="Holland P.W."/>
            <person name="Paps J."/>
            <person name="Zhu Y."/>
            <person name="Wu F."/>
            <person name="Chen Y."/>
            <person name="Wang J."/>
            <person name="Peng C."/>
            <person name="Meng J."/>
            <person name="Yang L."/>
            <person name="Liu J."/>
            <person name="Wen B."/>
            <person name="Zhang N."/>
            <person name="Huang Z."/>
            <person name="Zhu Q."/>
            <person name="Feng Y."/>
            <person name="Mount A."/>
            <person name="Hedgecock D."/>
            <person name="Xu Z."/>
            <person name="Liu Y."/>
            <person name="Domazet-Loso T."/>
            <person name="Du Y."/>
            <person name="Sun X."/>
            <person name="Zhang S."/>
            <person name="Liu B."/>
            <person name="Cheng P."/>
            <person name="Jiang X."/>
            <person name="Li J."/>
            <person name="Fan D."/>
            <person name="Wang W."/>
            <person name="Fu W."/>
            <person name="Wang T."/>
            <person name="Wang B."/>
            <person name="Zhang J."/>
            <person name="Peng Z."/>
            <person name="Li Y."/>
            <person name="Li N."/>
            <person name="Wang J."/>
            <person name="Chen M."/>
            <person name="He Y."/>
            <person name="Tan F."/>
            <person name="Song X."/>
            <person name="Zheng Q."/>
            <person name="Huang R."/>
            <person name="Yang H."/>
            <person name="Du X."/>
            <person name="Chen L."/>
            <person name="Yang M."/>
            <person name="Gaffney P.M."/>
            <person name="Wang S."/>
            <person name="Luo L."/>
            <person name="She Z."/>
            <person name="Ming Y."/>
            <person name="Huang W."/>
            <person name="Zhang S."/>
            <person name="Huang B."/>
            <person name="Zhang Y."/>
            <person name="Qu T."/>
            <person name="Ni P."/>
            <person name="Miao G."/>
            <person name="Wang J."/>
            <person name="Wang Q."/>
            <person name="Steinberg C.E."/>
            <person name="Wang H."/>
            <person name="Li N."/>
            <person name="Qian L."/>
            <person name="Zhang G."/>
            <person name="Li Y."/>
            <person name="Yang H."/>
            <person name="Liu X."/>
            <person name="Wang J."/>
            <person name="Yin Y."/>
            <person name="Wang J."/>
        </authorList>
    </citation>
    <scope>NUCLEOTIDE SEQUENCE [LARGE SCALE GENOMIC DNA]</scope>
    <source>
        <strain evidence="8">05x7-T-G4-1.051#20</strain>
    </source>
</reference>
<dbReference type="GO" id="GO:0035091">
    <property type="term" value="F:phosphatidylinositol binding"/>
    <property type="evidence" value="ECO:0007669"/>
    <property type="project" value="InterPro"/>
</dbReference>
<feature type="binding site" evidence="6">
    <location>
        <position position="341"/>
    </location>
    <ligand>
        <name>a 1,2-diacyl-sn-glycero-3-phospho-(1D-myo-inositol-4,5-bisphosphate)</name>
        <dbReference type="ChEBI" id="CHEBI:58456"/>
    </ligand>
</feature>
<feature type="compositionally biased region" description="Acidic residues" evidence="7">
    <location>
        <begin position="196"/>
        <end position="208"/>
    </location>
</feature>
<dbReference type="FunFam" id="1.20.1270.60:FF:000033">
    <property type="entry name" value="Sorting nexin"/>
    <property type="match status" value="1"/>
</dbReference>
<feature type="binding site" evidence="6">
    <location>
        <position position="379"/>
    </location>
    <ligand>
        <name>a 1,2-diacyl-sn-glycero-3-phospho-(1D-myo-inositol-4,5-bisphosphate)</name>
        <dbReference type="ChEBI" id="CHEBI:58456"/>
    </ligand>
</feature>
<dbReference type="GO" id="GO:0016197">
    <property type="term" value="P:endosomal transport"/>
    <property type="evidence" value="ECO:0007669"/>
    <property type="project" value="TreeGrafter"/>
</dbReference>
<dbReference type="GO" id="GO:0015031">
    <property type="term" value="P:protein transport"/>
    <property type="evidence" value="ECO:0007669"/>
    <property type="project" value="InterPro"/>
</dbReference>
<keyword evidence="5" id="KW-0968">Cytoplasmic vesicle</keyword>
<dbReference type="GO" id="GO:0030659">
    <property type="term" value="C:cytoplasmic vesicle membrane"/>
    <property type="evidence" value="ECO:0007669"/>
    <property type="project" value="UniProtKB-SubCell"/>
</dbReference>
<dbReference type="CDD" id="cd06862">
    <property type="entry name" value="PX_SNX9_18_like"/>
    <property type="match status" value="1"/>
</dbReference>
<keyword evidence="3" id="KW-0728">SH3 domain</keyword>
<comment type="subcellular location">
    <subcellularLocation>
        <location evidence="1">Cytoplasmic vesicle membrane</location>
    </subcellularLocation>
</comment>
<feature type="binding site" evidence="6">
    <location>
        <position position="339"/>
    </location>
    <ligand>
        <name>a 1,2-diacyl-sn-glycero-3-phospho-(1D-myo-inositol-4,5-bisphosphate)</name>
        <dbReference type="ChEBI" id="CHEBI:58456"/>
    </ligand>
</feature>
<dbReference type="FunFam" id="3.30.1520.10:FF:000004">
    <property type="entry name" value="Sorting nexin"/>
    <property type="match status" value="1"/>
</dbReference>
<protein>
    <submittedName>
        <fullName evidence="8">Sorting nexin-33</fullName>
    </submittedName>
</protein>
<dbReference type="InterPro" id="IPR001452">
    <property type="entry name" value="SH3_domain"/>
</dbReference>
<dbReference type="PROSITE" id="PS50195">
    <property type="entry name" value="PX"/>
    <property type="match status" value="1"/>
</dbReference>
<dbReference type="GO" id="GO:0097320">
    <property type="term" value="P:plasma membrane tubulation"/>
    <property type="evidence" value="ECO:0007669"/>
    <property type="project" value="TreeGrafter"/>
</dbReference>
<dbReference type="SMART" id="SM00312">
    <property type="entry name" value="PX"/>
    <property type="match status" value="1"/>
</dbReference>
<feature type="compositionally biased region" description="Low complexity" evidence="7">
    <location>
        <begin position="209"/>
        <end position="221"/>
    </location>
</feature>
<dbReference type="AlphaFoldDB" id="K1PNG7"/>
<dbReference type="InParanoid" id="K1PNG7"/>
<dbReference type="InterPro" id="IPR001683">
    <property type="entry name" value="PX_dom"/>
</dbReference>
<keyword evidence="4" id="KW-0472">Membrane</keyword>
<dbReference type="Gene3D" id="2.30.30.40">
    <property type="entry name" value="SH3 Domains"/>
    <property type="match status" value="1"/>
</dbReference>
<dbReference type="GO" id="GO:0006897">
    <property type="term" value="P:endocytosis"/>
    <property type="evidence" value="ECO:0007669"/>
    <property type="project" value="TreeGrafter"/>
</dbReference>
<dbReference type="HOGENOM" id="CLU_021494_1_0_1"/>
<dbReference type="PANTHER" id="PTHR45827">
    <property type="entry name" value="SORTING NEXIN"/>
    <property type="match status" value="1"/>
</dbReference>
<dbReference type="SUPFAM" id="SSF50044">
    <property type="entry name" value="SH3-domain"/>
    <property type="match status" value="1"/>
</dbReference>
<dbReference type="InterPro" id="IPR036028">
    <property type="entry name" value="SH3-like_dom_sf"/>
</dbReference>
<proteinExistence type="inferred from homology"/>
<dbReference type="Pfam" id="PF00018">
    <property type="entry name" value="SH3_1"/>
    <property type="match status" value="1"/>
</dbReference>
<dbReference type="InterPro" id="IPR019497">
    <property type="entry name" value="Sorting_nexin_WASP-bd-dom"/>
</dbReference>
<dbReference type="InterPro" id="IPR036871">
    <property type="entry name" value="PX_dom_sf"/>
</dbReference>
<sequence>MPPASLEFSNQSRSSAESVLMIHMFWRKGYRTLNPSLGPANKSYDGAVISIRSSMADMAIQARGLYDFNGDLDNGELTFSTGETLTIVTQDIGEGWWEARNEAGQQGLIPESYVQLLEPPEPSFPPPPPPSAPVSDWNTPQTEGGDWNNDAWNSHGTESWDQEPPHAPDYTNHNSAGGVNNQGFRGGGVQQQASEEGWDDDWDDENEDNSSNSTTNTSQDQLPGSGNFGLSAPKREKKQMTQNSDFSKYGTVKKSFNRFSTFAKTGGDAFLMGTVSANVSESDLIKIIDTQDGPAWNYPSQPYTCAIKSPKKESKLKGLKSYIAYQLTPSFSNIQVSRRYKHFDWLHERLEAKFTCIPIPPLPDKALSGRYEDDFVSERMRQLQLWVDRMVRHPVISQSEVFNHFLTCTDEKKWKAGKRKAEKDEYQGGKFFLTLQTPPTSLDMRDVEKRMEIFCRFVKGMDDNMRNMLQIGHDSRKKHTGPYKREFQKIGGSFKQLAETFNLDSAAHSQNLTAAIDYTGDTYNEIGDMYEKQPREDLDYMLEVLFEYKGMLSTYPDVLKLHEGAIGKAKECERLKDEGRMPESDVAAVIQRADVISFGTLAEMNHFQRERVADYKEMMQKFLHGQIKFYRDITQKLESALQKYENA</sequence>
<evidence type="ECO:0000256" key="3">
    <source>
        <dbReference type="ARBA" id="ARBA00022443"/>
    </source>
</evidence>
<dbReference type="GO" id="GO:0005886">
    <property type="term" value="C:plasma membrane"/>
    <property type="evidence" value="ECO:0007669"/>
    <property type="project" value="TreeGrafter"/>
</dbReference>
<dbReference type="SUPFAM" id="SSF64268">
    <property type="entry name" value="PX domain"/>
    <property type="match status" value="1"/>
</dbReference>
<accession>K1PNG7</accession>
<name>K1PNG7_MAGGI</name>
<organism evidence="8">
    <name type="scientific">Magallana gigas</name>
    <name type="common">Pacific oyster</name>
    <name type="synonym">Crassostrea gigas</name>
    <dbReference type="NCBI Taxonomy" id="29159"/>
    <lineage>
        <taxon>Eukaryota</taxon>
        <taxon>Metazoa</taxon>
        <taxon>Spiralia</taxon>
        <taxon>Lophotrochozoa</taxon>
        <taxon>Mollusca</taxon>
        <taxon>Bivalvia</taxon>
        <taxon>Autobranchia</taxon>
        <taxon>Pteriomorphia</taxon>
        <taxon>Ostreida</taxon>
        <taxon>Ostreoidea</taxon>
        <taxon>Ostreidae</taxon>
        <taxon>Magallana</taxon>
    </lineage>
</organism>
<feature type="compositionally biased region" description="Pro residues" evidence="7">
    <location>
        <begin position="119"/>
        <end position="132"/>
    </location>
</feature>
<feature type="region of interest" description="Disordered" evidence="7">
    <location>
        <begin position="117"/>
        <end position="245"/>
    </location>
</feature>
<evidence type="ECO:0000256" key="7">
    <source>
        <dbReference type="SAM" id="MobiDB-lite"/>
    </source>
</evidence>
<evidence type="ECO:0000256" key="6">
    <source>
        <dbReference type="PIRSR" id="PIRSR027744-1"/>
    </source>
</evidence>